<proteinExistence type="predicted"/>
<organism evidence="1 2">
    <name type="scientific">Phlebia brevispora</name>
    <dbReference type="NCBI Taxonomy" id="194682"/>
    <lineage>
        <taxon>Eukaryota</taxon>
        <taxon>Fungi</taxon>
        <taxon>Dikarya</taxon>
        <taxon>Basidiomycota</taxon>
        <taxon>Agaricomycotina</taxon>
        <taxon>Agaricomycetes</taxon>
        <taxon>Polyporales</taxon>
        <taxon>Meruliaceae</taxon>
        <taxon>Phlebia</taxon>
    </lineage>
</organism>
<evidence type="ECO:0000313" key="1">
    <source>
        <dbReference type="EMBL" id="KAJ3559304.1"/>
    </source>
</evidence>
<accession>A0ACC1TEC3</accession>
<dbReference type="Proteomes" id="UP001148662">
    <property type="component" value="Unassembled WGS sequence"/>
</dbReference>
<reference evidence="1" key="1">
    <citation type="submission" date="2022-07" db="EMBL/GenBank/DDBJ databases">
        <title>Genome Sequence of Phlebia brevispora.</title>
        <authorList>
            <person name="Buettner E."/>
        </authorList>
    </citation>
    <scope>NUCLEOTIDE SEQUENCE</scope>
    <source>
        <strain evidence="1">MPL23</strain>
    </source>
</reference>
<evidence type="ECO:0000313" key="2">
    <source>
        <dbReference type="Proteomes" id="UP001148662"/>
    </source>
</evidence>
<name>A0ACC1TEC3_9APHY</name>
<gene>
    <name evidence="1" type="ORF">NM688_g428</name>
</gene>
<protein>
    <submittedName>
        <fullName evidence="1">Uncharacterized protein</fullName>
    </submittedName>
</protein>
<comment type="caution">
    <text evidence="1">The sequence shown here is derived from an EMBL/GenBank/DDBJ whole genome shotgun (WGS) entry which is preliminary data.</text>
</comment>
<dbReference type="EMBL" id="JANHOG010000034">
    <property type="protein sequence ID" value="KAJ3559304.1"/>
    <property type="molecule type" value="Genomic_DNA"/>
</dbReference>
<keyword evidence="2" id="KW-1185">Reference proteome</keyword>
<sequence length="94" mass="10231">MGLEPDTAPPSIAMRIDIQQARESSQLTRRDEDVCESPTSKATLSAFVSLVRSSISRTLAPFPSDSDPEENPSGLSRSRDVVCTSLRSPRDPNL</sequence>